<organism evidence="1">
    <name type="scientific">marine metagenome</name>
    <dbReference type="NCBI Taxonomy" id="408172"/>
    <lineage>
        <taxon>unclassified sequences</taxon>
        <taxon>metagenomes</taxon>
        <taxon>ecological metagenomes</taxon>
    </lineage>
</organism>
<name>A0A382RV34_9ZZZZ</name>
<evidence type="ECO:0000313" key="1">
    <source>
        <dbReference type="EMBL" id="SVD01506.1"/>
    </source>
</evidence>
<reference evidence="1" key="1">
    <citation type="submission" date="2018-05" db="EMBL/GenBank/DDBJ databases">
        <authorList>
            <person name="Lanie J.A."/>
            <person name="Ng W.-L."/>
            <person name="Kazmierczak K.M."/>
            <person name="Andrzejewski T.M."/>
            <person name="Davidsen T.M."/>
            <person name="Wayne K.J."/>
            <person name="Tettelin H."/>
            <person name="Glass J.I."/>
            <person name="Rusch D."/>
            <person name="Podicherti R."/>
            <person name="Tsui H.-C.T."/>
            <person name="Winkler M.E."/>
        </authorList>
    </citation>
    <scope>NUCLEOTIDE SEQUENCE</scope>
</reference>
<dbReference type="EMBL" id="UINC01124391">
    <property type="protein sequence ID" value="SVD01506.1"/>
    <property type="molecule type" value="Genomic_DNA"/>
</dbReference>
<accession>A0A382RV34</accession>
<dbReference type="AlphaFoldDB" id="A0A382RV34"/>
<proteinExistence type="predicted"/>
<protein>
    <submittedName>
        <fullName evidence="1">Uncharacterized protein</fullName>
    </submittedName>
</protein>
<gene>
    <name evidence="1" type="ORF">METZ01_LOCUS354360</name>
</gene>
<sequence>MIDPKFWADDKMMSLTTRHRLLFIGIWNFSDDGGIHKNSNNMLKAEVFPCDDIIVEEVGKLKDELIELELIIPFQSNGIELFYVKNWKIYQSIQKPIPSKYKLPDDYSRTTVALQPNRIEQNRIEEKRESTLSKEELSEFQKKYPGIDVNQSYNKFILNMKEKGRVFDDLAAAFEKWLMNDVEYDYNKRDKSNDLVTVFCTKCHGCRDVREGRESRNAICKKCGIQMVEK</sequence>
<feature type="non-terminal residue" evidence="1">
    <location>
        <position position="230"/>
    </location>
</feature>